<accession>A0AAE1J3F0</accession>
<feature type="region of interest" description="Disordered" evidence="1">
    <location>
        <begin position="58"/>
        <end position="108"/>
    </location>
</feature>
<reference evidence="2" key="1">
    <citation type="submission" date="2023-10" db="EMBL/GenBank/DDBJ databases">
        <title>Chromosome-level genome of the transformable northern wattle, Acacia crassicarpa.</title>
        <authorList>
            <person name="Massaro I."/>
            <person name="Sinha N.R."/>
            <person name="Poethig S."/>
            <person name="Leichty A.R."/>
        </authorList>
    </citation>
    <scope>NUCLEOTIDE SEQUENCE</scope>
    <source>
        <strain evidence="2">Acra3RX</strain>
        <tissue evidence="2">Leaf</tissue>
    </source>
</reference>
<keyword evidence="3" id="KW-1185">Reference proteome</keyword>
<organism evidence="2 3">
    <name type="scientific">Acacia crassicarpa</name>
    <name type="common">northern wattle</name>
    <dbReference type="NCBI Taxonomy" id="499986"/>
    <lineage>
        <taxon>Eukaryota</taxon>
        <taxon>Viridiplantae</taxon>
        <taxon>Streptophyta</taxon>
        <taxon>Embryophyta</taxon>
        <taxon>Tracheophyta</taxon>
        <taxon>Spermatophyta</taxon>
        <taxon>Magnoliopsida</taxon>
        <taxon>eudicotyledons</taxon>
        <taxon>Gunneridae</taxon>
        <taxon>Pentapetalae</taxon>
        <taxon>rosids</taxon>
        <taxon>fabids</taxon>
        <taxon>Fabales</taxon>
        <taxon>Fabaceae</taxon>
        <taxon>Caesalpinioideae</taxon>
        <taxon>mimosoid clade</taxon>
        <taxon>Acacieae</taxon>
        <taxon>Acacia</taxon>
    </lineage>
</organism>
<feature type="compositionally biased region" description="Basic and acidic residues" evidence="1">
    <location>
        <begin position="88"/>
        <end position="108"/>
    </location>
</feature>
<dbReference type="EMBL" id="JAWXYG010000009">
    <property type="protein sequence ID" value="KAK4263010.1"/>
    <property type="molecule type" value="Genomic_DNA"/>
</dbReference>
<dbReference type="AlphaFoldDB" id="A0AAE1J3F0"/>
<proteinExistence type="predicted"/>
<evidence type="ECO:0000313" key="2">
    <source>
        <dbReference type="EMBL" id="KAK4263010.1"/>
    </source>
</evidence>
<sequence length="108" mass="12204">MALSCLTCSQILQKTDSYREYSLENPRLKKMRCAPVGRMWSGHIAWEDQDQREGPLVKMKGEDSRAQSTGSSVLPGSTKPRLVRSPGMRRDWSLEDLSDKTEEGVMSL</sequence>
<name>A0AAE1J3F0_9FABA</name>
<dbReference type="PANTHER" id="PTHR36019:SF3">
    <property type="entry name" value="PLANT_PROTEIN"/>
    <property type="match status" value="1"/>
</dbReference>
<comment type="caution">
    <text evidence="2">The sequence shown here is derived from an EMBL/GenBank/DDBJ whole genome shotgun (WGS) entry which is preliminary data.</text>
</comment>
<evidence type="ECO:0000256" key="1">
    <source>
        <dbReference type="SAM" id="MobiDB-lite"/>
    </source>
</evidence>
<dbReference type="Proteomes" id="UP001293593">
    <property type="component" value="Unassembled WGS sequence"/>
</dbReference>
<evidence type="ECO:0000313" key="3">
    <source>
        <dbReference type="Proteomes" id="UP001293593"/>
    </source>
</evidence>
<dbReference type="PANTHER" id="PTHR36019">
    <property type="entry name" value="PLANT/PROTEIN"/>
    <property type="match status" value="1"/>
</dbReference>
<gene>
    <name evidence="2" type="ORF">QN277_028491</name>
</gene>
<feature type="compositionally biased region" description="Polar residues" evidence="1">
    <location>
        <begin position="66"/>
        <end position="75"/>
    </location>
</feature>
<protein>
    <submittedName>
        <fullName evidence="2">Uncharacterized protein</fullName>
    </submittedName>
</protein>